<protein>
    <submittedName>
        <fullName evidence="2">Uncharacterized protein</fullName>
    </submittedName>
</protein>
<dbReference type="EMBL" id="QZAA01000059">
    <property type="protein sequence ID" value="RQD77643.1"/>
    <property type="molecule type" value="Genomic_DNA"/>
</dbReference>
<dbReference type="Proteomes" id="UP000285138">
    <property type="component" value="Unassembled WGS sequence"/>
</dbReference>
<sequence>MDLKHLVAKELESKSAVAYYYKIGWLSLLVVIVILYLSMLWRIIFLGQTPMEFVDIFVATNISLVTFLMLAQKTNLFTEKGLHQFLIRHTLLIGISLLIINLFFFGSFSIAFFISALVGFGIAWLLGEKVIKKLP</sequence>
<keyword evidence="1" id="KW-1133">Transmembrane helix</keyword>
<feature type="transmembrane region" description="Helical" evidence="1">
    <location>
        <begin position="20"/>
        <end position="41"/>
    </location>
</feature>
<keyword evidence="1" id="KW-0472">Membrane</keyword>
<feature type="transmembrane region" description="Helical" evidence="1">
    <location>
        <begin position="91"/>
        <end position="124"/>
    </location>
</feature>
<proteinExistence type="predicted"/>
<gene>
    <name evidence="2" type="ORF">D5R97_01875</name>
</gene>
<reference evidence="2 3" key="1">
    <citation type="submission" date="2018-08" db="EMBL/GenBank/DDBJ databases">
        <title>The metabolism and importance of syntrophic acetate oxidation coupled to methane or sulfide production in haloalkaline environments.</title>
        <authorList>
            <person name="Timmers P.H.A."/>
            <person name="Vavourakis C.D."/>
            <person name="Sorokin D.Y."/>
            <person name="Sinninghe Damste J.S."/>
            <person name="Muyzer G."/>
            <person name="Stams A.J.M."/>
            <person name="Plugge C.M."/>
        </authorList>
    </citation>
    <scope>NUCLEOTIDE SEQUENCE [LARGE SCALE GENOMIC DNA]</scope>
    <source>
        <strain evidence="2">MSAO_Bac1</strain>
    </source>
</reference>
<dbReference type="AlphaFoldDB" id="A0A424YHK0"/>
<evidence type="ECO:0000256" key="1">
    <source>
        <dbReference type="SAM" id="Phobius"/>
    </source>
</evidence>
<keyword evidence="1" id="KW-0812">Transmembrane</keyword>
<comment type="caution">
    <text evidence="2">The sequence shown here is derived from an EMBL/GenBank/DDBJ whole genome shotgun (WGS) entry which is preliminary data.</text>
</comment>
<feature type="transmembrane region" description="Helical" evidence="1">
    <location>
        <begin position="53"/>
        <end position="71"/>
    </location>
</feature>
<evidence type="ECO:0000313" key="3">
    <source>
        <dbReference type="Proteomes" id="UP000285138"/>
    </source>
</evidence>
<name>A0A424YHK0_9FIRM</name>
<organism evidence="2 3">
    <name type="scientific">Candidatus Syntrophonatronum acetioxidans</name>
    <dbReference type="NCBI Taxonomy" id="1795816"/>
    <lineage>
        <taxon>Bacteria</taxon>
        <taxon>Bacillati</taxon>
        <taxon>Bacillota</taxon>
        <taxon>Clostridia</taxon>
        <taxon>Eubacteriales</taxon>
        <taxon>Syntrophomonadaceae</taxon>
        <taxon>Candidatus Syntrophonatronum</taxon>
    </lineage>
</organism>
<evidence type="ECO:0000313" key="2">
    <source>
        <dbReference type="EMBL" id="RQD77643.1"/>
    </source>
</evidence>
<accession>A0A424YHK0</accession>